<dbReference type="Pfam" id="PF05573">
    <property type="entry name" value="NosL"/>
    <property type="match status" value="1"/>
</dbReference>
<dbReference type="InterPro" id="IPR008719">
    <property type="entry name" value="N2O_reductase_NosL"/>
</dbReference>
<dbReference type="Gene3D" id="3.30.70.2060">
    <property type="match status" value="1"/>
</dbReference>
<dbReference type="PANTHER" id="PTHR41247:SF1">
    <property type="entry name" value="HTH-TYPE TRANSCRIPTIONAL REPRESSOR YCNK"/>
    <property type="match status" value="1"/>
</dbReference>
<organism evidence="2 3">
    <name type="scientific">Paenacidovorax caeni</name>
    <dbReference type="NCBI Taxonomy" id="343013"/>
    <lineage>
        <taxon>Bacteria</taxon>
        <taxon>Pseudomonadati</taxon>
        <taxon>Pseudomonadota</taxon>
        <taxon>Betaproteobacteria</taxon>
        <taxon>Burkholderiales</taxon>
        <taxon>Comamonadaceae</taxon>
        <taxon>Paenacidovorax</taxon>
    </lineage>
</organism>
<feature type="chain" id="PRO_5010381667" evidence="1">
    <location>
        <begin position="30"/>
        <end position="184"/>
    </location>
</feature>
<feature type="signal peptide" evidence="1">
    <location>
        <begin position="1"/>
        <end position="29"/>
    </location>
</feature>
<reference evidence="2 3" key="1">
    <citation type="submission" date="2016-10" db="EMBL/GenBank/DDBJ databases">
        <authorList>
            <person name="de Groot N.N."/>
        </authorList>
    </citation>
    <scope>NUCLEOTIDE SEQUENCE [LARGE SCALE GENOMIC DNA]</scope>
    <source>
        <strain evidence="2 3">R-24608</strain>
    </source>
</reference>
<name>A0A1I7JUJ8_9BURK</name>
<dbReference type="Gene3D" id="3.30.70.2050">
    <property type="match status" value="1"/>
</dbReference>
<protein>
    <submittedName>
        <fullName evidence="2">Copper chaperone NosL</fullName>
    </submittedName>
</protein>
<evidence type="ECO:0000256" key="1">
    <source>
        <dbReference type="SAM" id="SignalP"/>
    </source>
</evidence>
<dbReference type="SUPFAM" id="SSF160387">
    <property type="entry name" value="NosL/MerB-like"/>
    <property type="match status" value="1"/>
</dbReference>
<dbReference type="EMBL" id="FPBX01000031">
    <property type="protein sequence ID" value="SFU88823.1"/>
    <property type="molecule type" value="Genomic_DNA"/>
</dbReference>
<dbReference type="OrthoDB" id="982633at2"/>
<keyword evidence="3" id="KW-1185">Reference proteome</keyword>
<dbReference type="RefSeq" id="WP_054256811.1">
    <property type="nucleotide sequence ID" value="NZ_CYIG01000025.1"/>
</dbReference>
<sequence length="184" mass="19874">MTCSCFTRRHTRRDVLGTLGLAAFSTLLAACGEKAGEAPSLAPVEIDRATSCELDGMLLADYPGPKAQIHYAGQDKPAFFCDTVELFNTLLAGEQVRAVRAVYVQDMGQADWNEPKGHWIDAKTAVYVLGSKRHGSMGPTIASFAQQADATKFAGEYGGKVLRFADIQRDMVDLSGGALHDTRM</sequence>
<proteinExistence type="predicted"/>
<dbReference type="STRING" id="343013.SAMN04489707_103120"/>
<gene>
    <name evidence="2" type="ORF">SAMN04489707_103120</name>
</gene>
<dbReference type="Proteomes" id="UP000183656">
    <property type="component" value="Unassembled WGS sequence"/>
</dbReference>
<dbReference type="PANTHER" id="PTHR41247">
    <property type="entry name" value="HTH-TYPE TRANSCRIPTIONAL REPRESSOR YCNK"/>
    <property type="match status" value="1"/>
</dbReference>
<keyword evidence="1" id="KW-0732">Signal</keyword>
<accession>A0A1I7JUJ8</accession>
<evidence type="ECO:0000313" key="2">
    <source>
        <dbReference type="EMBL" id="SFU88823.1"/>
    </source>
</evidence>
<dbReference type="AlphaFoldDB" id="A0A1I7JUJ8"/>
<evidence type="ECO:0000313" key="3">
    <source>
        <dbReference type="Proteomes" id="UP000183656"/>
    </source>
</evidence>